<comment type="similarity">
    <text evidence="1">Belongs to the SIKE family.</text>
</comment>
<dbReference type="EMBL" id="KL198006">
    <property type="protein sequence ID" value="KDQ31292.1"/>
    <property type="molecule type" value="Genomic_DNA"/>
</dbReference>
<evidence type="ECO:0000256" key="1">
    <source>
        <dbReference type="ARBA" id="ARBA00005537"/>
    </source>
</evidence>
<accession>A0A067P4H2</accession>
<dbReference type="AlphaFoldDB" id="A0A067P4H2"/>
<feature type="compositionally biased region" description="Polar residues" evidence="4">
    <location>
        <begin position="334"/>
        <end position="343"/>
    </location>
</feature>
<feature type="coiled-coil region" evidence="3">
    <location>
        <begin position="207"/>
        <end position="234"/>
    </location>
</feature>
<evidence type="ECO:0000256" key="3">
    <source>
        <dbReference type="SAM" id="Coils"/>
    </source>
</evidence>
<protein>
    <submittedName>
        <fullName evidence="5">Uncharacterized protein</fullName>
    </submittedName>
</protein>
<evidence type="ECO:0000256" key="2">
    <source>
        <dbReference type="ARBA" id="ARBA00023054"/>
    </source>
</evidence>
<reference evidence="6" key="1">
    <citation type="journal article" date="2014" name="Proc. Natl. Acad. Sci. U.S.A.">
        <title>Extensive sampling of basidiomycete genomes demonstrates inadequacy of the white-rot/brown-rot paradigm for wood decay fungi.</title>
        <authorList>
            <person name="Riley R."/>
            <person name="Salamov A.A."/>
            <person name="Brown D.W."/>
            <person name="Nagy L.G."/>
            <person name="Floudas D."/>
            <person name="Held B.W."/>
            <person name="Levasseur A."/>
            <person name="Lombard V."/>
            <person name="Morin E."/>
            <person name="Otillar R."/>
            <person name="Lindquist E.A."/>
            <person name="Sun H."/>
            <person name="LaButti K.M."/>
            <person name="Schmutz J."/>
            <person name="Jabbour D."/>
            <person name="Luo H."/>
            <person name="Baker S.E."/>
            <person name="Pisabarro A.G."/>
            <person name="Walton J.D."/>
            <person name="Blanchette R.A."/>
            <person name="Henrissat B."/>
            <person name="Martin F."/>
            <person name="Cullen D."/>
            <person name="Hibbett D.S."/>
            <person name="Grigoriev I.V."/>
        </authorList>
    </citation>
    <scope>NUCLEOTIDE SEQUENCE [LARGE SCALE GENOMIC DNA]</scope>
    <source>
        <strain evidence="6">PC15</strain>
    </source>
</reference>
<dbReference type="PANTHER" id="PTHR39472">
    <property type="entry name" value="EXPRESSED PROTEIN"/>
    <property type="match status" value="1"/>
</dbReference>
<proteinExistence type="inferred from homology"/>
<keyword evidence="2 3" id="KW-0175">Coiled coil</keyword>
<dbReference type="InParanoid" id="A0A067P4H2"/>
<dbReference type="Pfam" id="PF05769">
    <property type="entry name" value="SIKE"/>
    <property type="match status" value="1"/>
</dbReference>
<evidence type="ECO:0000256" key="4">
    <source>
        <dbReference type="SAM" id="MobiDB-lite"/>
    </source>
</evidence>
<dbReference type="VEuPathDB" id="FungiDB:PLEOSDRAFT_1037860"/>
<name>A0A067P4H2_PLEO1</name>
<dbReference type="STRING" id="1137138.A0A067P4H2"/>
<evidence type="ECO:0000313" key="6">
    <source>
        <dbReference type="Proteomes" id="UP000027073"/>
    </source>
</evidence>
<organism evidence="5 6">
    <name type="scientific">Pleurotus ostreatus (strain PC15)</name>
    <name type="common">Oyster mushroom</name>
    <dbReference type="NCBI Taxonomy" id="1137138"/>
    <lineage>
        <taxon>Eukaryota</taxon>
        <taxon>Fungi</taxon>
        <taxon>Dikarya</taxon>
        <taxon>Basidiomycota</taxon>
        <taxon>Agaricomycotina</taxon>
        <taxon>Agaricomycetes</taxon>
        <taxon>Agaricomycetidae</taxon>
        <taxon>Agaricales</taxon>
        <taxon>Pleurotineae</taxon>
        <taxon>Pleurotaceae</taxon>
        <taxon>Pleurotus</taxon>
    </lineage>
</organism>
<dbReference type="HOGENOM" id="CLU_052711_0_0_1"/>
<gene>
    <name evidence="5" type="ORF">PLEOSDRAFT_1037860</name>
</gene>
<feature type="region of interest" description="Disordered" evidence="4">
    <location>
        <begin position="318"/>
        <end position="365"/>
    </location>
</feature>
<dbReference type="InterPro" id="IPR008555">
    <property type="entry name" value="SIKE"/>
</dbReference>
<dbReference type="OrthoDB" id="21214at2759"/>
<evidence type="ECO:0000313" key="5">
    <source>
        <dbReference type="EMBL" id="KDQ31292.1"/>
    </source>
</evidence>
<dbReference type="PANTHER" id="PTHR39472:SF1">
    <property type="entry name" value="EXPRESSED PROTEIN"/>
    <property type="match status" value="1"/>
</dbReference>
<dbReference type="Proteomes" id="UP000027073">
    <property type="component" value="Unassembled WGS sequence"/>
</dbReference>
<sequence length="365" mass="40940">MDNELMRVWQLISELSDQLAANQKITSDLLSQAGNLKSQASDTASGFTLRRFNTDISKEVFESELERMNAQIIIENRTLLQENKQLSLLLKEYEKTMEIIMSKFRNHALAAQQHELTLTRHYEALIIARETQSMTSDLTSSANLARSFRRLSHHLRNLLRSMAGEPPDSDPLAEDPDYEGDVDMVQIEELESLVDSLDQREGGADWAIERECEIERLQRENEQLRKMLGIDEENMAANGVRVDQEQIDNMRRHSTLLSNSRRVAAPPPDNGPLWEATGGNGEMNGVQRTPMHGAMDMPPGSRMSMPARRHAIFGAGRGRGVSLGVGPPPPGSSTTNLWNNQPSSPSPLLDRSWQPQVGPTHDLNR</sequence>